<dbReference type="EMBL" id="CP074403">
    <property type="protein sequence ID" value="QVJ03456.1"/>
    <property type="molecule type" value="Genomic_DNA"/>
</dbReference>
<dbReference type="Proteomes" id="UP000682416">
    <property type="component" value="Plasmid unnamed2"/>
</dbReference>
<reference evidence="1" key="1">
    <citation type="submission" date="2021-05" db="EMBL/GenBank/DDBJ databases">
        <authorList>
            <person name="Kaiqin L."/>
            <person name="Jian G."/>
        </authorList>
    </citation>
    <scope>NUCLEOTIDE SEQUENCE</scope>
    <source>
        <strain evidence="1">HDS5</strain>
        <plasmid evidence="1">unnamed2</plasmid>
    </source>
</reference>
<gene>
    <name evidence="1" type="ORF">KGD82_27605</name>
</gene>
<name>A0A975QL60_9ACTN</name>
<dbReference type="KEGG" id="nec:KGD82_27605"/>
<dbReference type="AlphaFoldDB" id="A0A975QL60"/>
<proteinExistence type="predicted"/>
<protein>
    <submittedName>
        <fullName evidence="1">Uncharacterized protein</fullName>
    </submittedName>
</protein>
<organism evidence="1 2">
    <name type="scientific">Nocardiopsis eucommiae</name>
    <dbReference type="NCBI Taxonomy" id="2831970"/>
    <lineage>
        <taxon>Bacteria</taxon>
        <taxon>Bacillati</taxon>
        <taxon>Actinomycetota</taxon>
        <taxon>Actinomycetes</taxon>
        <taxon>Streptosporangiales</taxon>
        <taxon>Nocardiopsidaceae</taxon>
        <taxon>Nocardiopsis</taxon>
    </lineage>
</organism>
<sequence length="162" mass="18058">MPRNVKYFPVDSLYPEFPIAVEILCSAERGRCRRPRAFALAFPERPYRPDGDEVVLLLTTEHTAFSGKDYGGGKSGVPLEDVVPDDFRGATDIVICSKFSHNTLVTGAGAERTQIFGQIGMPLELLRPCYEAYQRGGGTRQLRWRPEAQSAIDMGTRPRHLS</sequence>
<keyword evidence="2" id="KW-1185">Reference proteome</keyword>
<evidence type="ECO:0000313" key="1">
    <source>
        <dbReference type="EMBL" id="QVJ03456.1"/>
    </source>
</evidence>
<evidence type="ECO:0000313" key="2">
    <source>
        <dbReference type="Proteomes" id="UP000682416"/>
    </source>
</evidence>
<keyword evidence="1" id="KW-0614">Plasmid</keyword>
<geneLocation type="plasmid" evidence="1 2">
    <name>unnamed2</name>
</geneLocation>
<accession>A0A975QL60</accession>